<evidence type="ECO:0000256" key="11">
    <source>
        <dbReference type="ARBA" id="ARBA00023014"/>
    </source>
</evidence>
<evidence type="ECO:0000256" key="14">
    <source>
        <dbReference type="ARBA" id="ARBA00047372"/>
    </source>
</evidence>
<dbReference type="GO" id="GO:0033588">
    <property type="term" value="C:elongator holoenzyme complex"/>
    <property type="evidence" value="ECO:0007669"/>
    <property type="project" value="TreeGrafter"/>
</dbReference>
<name>A0A1W9NZ97_UNCC3</name>
<dbReference type="EC" id="2.3.1.311" evidence="13"/>
<dbReference type="SFLD" id="SFLDS00029">
    <property type="entry name" value="Radical_SAM"/>
    <property type="match status" value="1"/>
</dbReference>
<keyword evidence="5" id="KW-0808">Transferase</keyword>
<feature type="binding site" evidence="15">
    <location>
        <position position="93"/>
    </location>
    <ligand>
        <name>[4Fe-4S] cluster</name>
        <dbReference type="ChEBI" id="CHEBI:49883"/>
        <note>4Fe-4S-S-AdoMet</note>
    </ligand>
</feature>
<dbReference type="InterPro" id="IPR007197">
    <property type="entry name" value="rSAM"/>
</dbReference>
<feature type="binding site" evidence="15">
    <location>
        <position position="89"/>
    </location>
    <ligand>
        <name>[4Fe-4S] cluster</name>
        <dbReference type="ChEBI" id="CHEBI:49883"/>
        <note>4Fe-4S-S-AdoMet</note>
    </ligand>
</feature>
<organism evidence="17 18">
    <name type="scientific">candidate division CPR3 bacterium 4484_211</name>
    <dbReference type="NCBI Taxonomy" id="1968527"/>
    <lineage>
        <taxon>Bacteria</taxon>
        <taxon>Bacteria division CPR3</taxon>
    </lineage>
</organism>
<dbReference type="Pfam" id="PF04055">
    <property type="entry name" value="Radical_SAM"/>
    <property type="match status" value="1"/>
</dbReference>
<dbReference type="PIRSF" id="PIRSF005669">
    <property type="entry name" value="Hist_AcTrfase_ELP3"/>
    <property type="match status" value="1"/>
</dbReference>
<dbReference type="InterPro" id="IPR013785">
    <property type="entry name" value="Aldolase_TIM"/>
</dbReference>
<dbReference type="PROSITE" id="PS51918">
    <property type="entry name" value="RADICAL_SAM"/>
    <property type="match status" value="1"/>
</dbReference>
<accession>A0A1W9NZ97</accession>
<keyword evidence="9" id="KW-0694">RNA-binding</keyword>
<feature type="binding site" evidence="15">
    <location>
        <position position="96"/>
    </location>
    <ligand>
        <name>[4Fe-4S] cluster</name>
        <dbReference type="ChEBI" id="CHEBI:49883"/>
        <note>4Fe-4S-S-AdoMet</note>
    </ligand>
</feature>
<keyword evidence="10 15" id="KW-0408">Iron</keyword>
<dbReference type="GO" id="GO:0106261">
    <property type="term" value="F:tRNA uridine(34) acetyltransferase activity"/>
    <property type="evidence" value="ECO:0007669"/>
    <property type="project" value="UniProtKB-EC"/>
</dbReference>
<evidence type="ECO:0000256" key="9">
    <source>
        <dbReference type="ARBA" id="ARBA00022884"/>
    </source>
</evidence>
<evidence type="ECO:0000256" key="12">
    <source>
        <dbReference type="ARBA" id="ARBA00023315"/>
    </source>
</evidence>
<keyword evidence="7" id="KW-0819">tRNA processing</keyword>
<dbReference type="InterPro" id="IPR006638">
    <property type="entry name" value="Elp3/MiaA/NifB-like_rSAM"/>
</dbReference>
<evidence type="ECO:0000256" key="5">
    <source>
        <dbReference type="ARBA" id="ARBA00022679"/>
    </source>
</evidence>
<evidence type="ECO:0000256" key="15">
    <source>
        <dbReference type="PIRSR" id="PIRSR005669-1"/>
    </source>
</evidence>
<dbReference type="GO" id="GO:0005737">
    <property type="term" value="C:cytoplasm"/>
    <property type="evidence" value="ECO:0007669"/>
    <property type="project" value="TreeGrafter"/>
</dbReference>
<dbReference type="PANTHER" id="PTHR11135:SF2">
    <property type="entry name" value="ELONGATOR COMPLEX PROTEIN 3"/>
    <property type="match status" value="1"/>
</dbReference>
<reference evidence="18" key="1">
    <citation type="submission" date="2017-03" db="EMBL/GenBank/DDBJ databases">
        <title>Novel pathways for hydrocarbon cycling and metabolic interdependencies in hydrothermal sediment communities.</title>
        <authorList>
            <person name="Dombrowski N."/>
            <person name="Seitz K."/>
            <person name="Teske A."/>
            <person name="Baker B."/>
        </authorList>
    </citation>
    <scope>NUCLEOTIDE SEQUENCE [LARGE SCALE GENOMIC DNA]</scope>
</reference>
<dbReference type="GO" id="GO:0046872">
    <property type="term" value="F:metal ion binding"/>
    <property type="evidence" value="ECO:0007669"/>
    <property type="project" value="UniProtKB-KW"/>
</dbReference>
<dbReference type="EMBL" id="MZGJ01000005">
    <property type="protein sequence ID" value="OQX51320.1"/>
    <property type="molecule type" value="Genomic_DNA"/>
</dbReference>
<dbReference type="InterPro" id="IPR034687">
    <property type="entry name" value="ELP3-like"/>
</dbReference>
<evidence type="ECO:0000256" key="7">
    <source>
        <dbReference type="ARBA" id="ARBA00022694"/>
    </source>
</evidence>
<dbReference type="STRING" id="1968527.B5M47_01280"/>
<evidence type="ECO:0000256" key="13">
    <source>
        <dbReference type="ARBA" id="ARBA00044771"/>
    </source>
</evidence>
<comment type="similarity">
    <text evidence="2">Belongs to the ELP3 family.</text>
</comment>
<dbReference type="InterPro" id="IPR039661">
    <property type="entry name" value="ELP3"/>
</dbReference>
<dbReference type="SUPFAM" id="SSF102114">
    <property type="entry name" value="Radical SAM enzymes"/>
    <property type="match status" value="1"/>
</dbReference>
<keyword evidence="4" id="KW-0820">tRNA-binding</keyword>
<evidence type="ECO:0000256" key="2">
    <source>
        <dbReference type="ARBA" id="ARBA00005494"/>
    </source>
</evidence>
<dbReference type="GO" id="GO:0002926">
    <property type="term" value="P:tRNA wobble base 5-methoxycarbonylmethyl-2-thiouridinylation"/>
    <property type="evidence" value="ECO:0007669"/>
    <property type="project" value="TreeGrafter"/>
</dbReference>
<dbReference type="Pfam" id="PF16199">
    <property type="entry name" value="Radical_SAM_C"/>
    <property type="match status" value="1"/>
</dbReference>
<evidence type="ECO:0000256" key="3">
    <source>
        <dbReference type="ARBA" id="ARBA00022485"/>
    </source>
</evidence>
<dbReference type="PANTHER" id="PTHR11135">
    <property type="entry name" value="HISTONE ACETYLTRANSFERASE-RELATED"/>
    <property type="match status" value="1"/>
</dbReference>
<keyword evidence="3" id="KW-0004">4Fe-4S</keyword>
<keyword evidence="11 15" id="KW-0411">Iron-sulfur</keyword>
<proteinExistence type="inferred from homology"/>
<dbReference type="InterPro" id="IPR016181">
    <property type="entry name" value="Acyl_CoA_acyltransferase"/>
</dbReference>
<dbReference type="Gene3D" id="3.20.20.70">
    <property type="entry name" value="Aldolase class I"/>
    <property type="match status" value="1"/>
</dbReference>
<dbReference type="SFLD" id="SFLDF00344">
    <property type="entry name" value="ELP3-like"/>
    <property type="match status" value="1"/>
</dbReference>
<evidence type="ECO:0000313" key="17">
    <source>
        <dbReference type="EMBL" id="OQX51320.1"/>
    </source>
</evidence>
<dbReference type="InterPro" id="IPR058240">
    <property type="entry name" value="rSAM_sf"/>
</dbReference>
<protein>
    <recommendedName>
        <fullName evidence="13">tRNA carboxymethyluridine synthase</fullName>
        <ecNumber evidence="13">2.3.1.311</ecNumber>
    </recommendedName>
</protein>
<keyword evidence="8 15" id="KW-0479">Metal-binding</keyword>
<comment type="caution">
    <text evidence="17">The sequence shown here is derived from an EMBL/GenBank/DDBJ whole genome shotgun (WGS) entry which is preliminary data.</text>
</comment>
<evidence type="ECO:0000256" key="4">
    <source>
        <dbReference type="ARBA" id="ARBA00022555"/>
    </source>
</evidence>
<comment type="catalytic activity">
    <reaction evidence="14">
        <text>uridine(34) in tRNA + acetyl-CoA + S-adenosyl-L-methionine + H2O = 5-(carboxymethyl)uridine(34) in tRNA + 5'-deoxyadenosine + L-methionine + CoA + 2 H(+)</text>
        <dbReference type="Rhea" id="RHEA:61020"/>
        <dbReference type="Rhea" id="RHEA-COMP:10407"/>
        <dbReference type="Rhea" id="RHEA-COMP:11727"/>
        <dbReference type="ChEBI" id="CHEBI:15377"/>
        <dbReference type="ChEBI" id="CHEBI:15378"/>
        <dbReference type="ChEBI" id="CHEBI:17319"/>
        <dbReference type="ChEBI" id="CHEBI:57287"/>
        <dbReference type="ChEBI" id="CHEBI:57288"/>
        <dbReference type="ChEBI" id="CHEBI:57844"/>
        <dbReference type="ChEBI" id="CHEBI:59789"/>
        <dbReference type="ChEBI" id="CHEBI:65315"/>
        <dbReference type="ChEBI" id="CHEBI:74882"/>
        <dbReference type="EC" id="2.3.1.311"/>
    </reaction>
    <physiologicalReaction direction="left-to-right" evidence="14">
        <dbReference type="Rhea" id="RHEA:61021"/>
    </physiologicalReaction>
</comment>
<dbReference type="InterPro" id="IPR032432">
    <property type="entry name" value="Radical_SAM_C"/>
</dbReference>
<dbReference type="Gene3D" id="3.40.630.30">
    <property type="match status" value="1"/>
</dbReference>
<gene>
    <name evidence="17" type="ORF">B5M47_01280</name>
</gene>
<keyword evidence="6" id="KW-0949">S-adenosyl-L-methionine</keyword>
<evidence type="ECO:0000313" key="18">
    <source>
        <dbReference type="Proteomes" id="UP000192520"/>
    </source>
</evidence>
<evidence type="ECO:0000256" key="1">
    <source>
        <dbReference type="ARBA" id="ARBA00005217"/>
    </source>
</evidence>
<dbReference type="SUPFAM" id="SSF55729">
    <property type="entry name" value="Acyl-CoA N-acyltransferases (Nat)"/>
    <property type="match status" value="1"/>
</dbReference>
<dbReference type="SMART" id="SM00729">
    <property type="entry name" value="Elp3"/>
    <property type="match status" value="1"/>
</dbReference>
<evidence type="ECO:0000256" key="6">
    <source>
        <dbReference type="ARBA" id="ARBA00022691"/>
    </source>
</evidence>
<comment type="pathway">
    <text evidence="1">tRNA modification.</text>
</comment>
<dbReference type="NCBIfam" id="TIGR01211">
    <property type="entry name" value="ELP3"/>
    <property type="match status" value="1"/>
</dbReference>
<dbReference type="GO" id="GO:0000049">
    <property type="term" value="F:tRNA binding"/>
    <property type="evidence" value="ECO:0007669"/>
    <property type="project" value="UniProtKB-KW"/>
</dbReference>
<evidence type="ECO:0000256" key="8">
    <source>
        <dbReference type="ARBA" id="ARBA00022723"/>
    </source>
</evidence>
<keyword evidence="12" id="KW-0012">Acyltransferase</keyword>
<evidence type="ECO:0000256" key="10">
    <source>
        <dbReference type="ARBA" id="ARBA00023004"/>
    </source>
</evidence>
<dbReference type="CDD" id="cd01335">
    <property type="entry name" value="Radical_SAM"/>
    <property type="match status" value="1"/>
</dbReference>
<dbReference type="GO" id="GO:0051539">
    <property type="term" value="F:4 iron, 4 sulfur cluster binding"/>
    <property type="evidence" value="ECO:0007669"/>
    <property type="project" value="UniProtKB-KW"/>
</dbReference>
<dbReference type="AlphaFoldDB" id="A0A1W9NZ97"/>
<comment type="cofactor">
    <cofactor evidence="15">
        <name>[4Fe-4S] cluster</name>
        <dbReference type="ChEBI" id="CHEBI:49883"/>
    </cofactor>
    <text evidence="15">Binds 1 [4Fe-4S] cluster. The cluster is coordinated with 3 cysteines and an exchangeable S-adenosyl-L-methionine.</text>
</comment>
<feature type="domain" description="Radical SAM core" evidence="16">
    <location>
        <begin position="74"/>
        <end position="352"/>
    </location>
</feature>
<sequence>MPITTQLLKQILTQKASSKEDLRKIKRKFSREHKIPLIKNSDLLAEYWRQVNRGSIKRDYFLEDLLQLKSTRTLSGVSPVAIFTKPYPCPGKCIYCPTKSNVPKSYLPNEPAVMRAELNQYDPILQIKNRLQQYKNIGHPTDKIDLIIKGGTWSAYPVSYRKYFIKQCYAACNNKLQPAQEHTSLFKIQKINETAQHRLIGINIETRPDLINEEEIKRLRNFGVTRVELGVQTLDDKILKLVRRGHGVKDTIRATRLLKEAGFKVGYHMMPGLPGSNPQKDVEMFKQLFTDPRFQPDMLKIYPCVITKNTQLYTWYKQGKYTPYNDRELIELLIEIKKILPPYVRVDRIGRDIPAPDIMAGSKISNIRQVVQKRMKEQELSCQCIRCREIREHSKKIISPTLKKITYPASGGREYFLSFVSTVPSSRGKVLTRNLLALLRLRFTTDNKAIIRELHTYGVSIKIGITPRRGTTFKKGVQHRGLGKKLLEAAENIVNKKGVNKIAVISGVGVREYYRKLGYKLEGTYMVKKLGD</sequence>
<dbReference type="SFLD" id="SFLDG01086">
    <property type="entry name" value="elongater_protein-like"/>
    <property type="match status" value="1"/>
</dbReference>
<dbReference type="Proteomes" id="UP000192520">
    <property type="component" value="Unassembled WGS sequence"/>
</dbReference>
<evidence type="ECO:0000259" key="16">
    <source>
        <dbReference type="PROSITE" id="PS51918"/>
    </source>
</evidence>